<evidence type="ECO:0000256" key="10">
    <source>
        <dbReference type="ARBA" id="ARBA00022989"/>
    </source>
</evidence>
<keyword evidence="8 17" id="KW-0808">Transferase</keyword>
<dbReference type="STRING" id="937334.SAMN05444406_1258"/>
<dbReference type="RefSeq" id="WP_025747388.1">
    <property type="nucleotide sequence ID" value="NZ_FOXR01000025.1"/>
</dbReference>
<dbReference type="OrthoDB" id="9796672at2"/>
<evidence type="ECO:0000256" key="5">
    <source>
        <dbReference type="ARBA" id="ARBA00013170"/>
    </source>
</evidence>
<dbReference type="AlphaFoldDB" id="A0A1I5XED8"/>
<dbReference type="NCBIfam" id="TIGR00560">
    <property type="entry name" value="pgsA"/>
    <property type="match status" value="1"/>
</dbReference>
<evidence type="ECO:0000256" key="15">
    <source>
        <dbReference type="ARBA" id="ARBA00048586"/>
    </source>
</evidence>
<evidence type="ECO:0000256" key="7">
    <source>
        <dbReference type="ARBA" id="ARBA00022516"/>
    </source>
</evidence>
<dbReference type="InterPro" id="IPR043130">
    <property type="entry name" value="CDP-OH_PTrfase_TM_dom"/>
</dbReference>
<comment type="subcellular location">
    <subcellularLocation>
        <location evidence="2">Membrane</location>
        <topology evidence="2">Multi-pass membrane protein</topology>
    </subcellularLocation>
</comment>
<dbReference type="EMBL" id="FOXR01000025">
    <property type="protein sequence ID" value="SFQ30339.1"/>
    <property type="molecule type" value="Genomic_DNA"/>
</dbReference>
<dbReference type="Gene3D" id="1.20.120.1760">
    <property type="match status" value="1"/>
</dbReference>
<keyword evidence="7" id="KW-0444">Lipid biosynthesis</keyword>
<organism evidence="19 20">
    <name type="scientific">Caldicoprobacter faecalis</name>
    <dbReference type="NCBI Taxonomy" id="937334"/>
    <lineage>
        <taxon>Bacteria</taxon>
        <taxon>Bacillati</taxon>
        <taxon>Bacillota</taxon>
        <taxon>Clostridia</taxon>
        <taxon>Caldicoprobacterales</taxon>
        <taxon>Caldicoprobacteraceae</taxon>
        <taxon>Caldicoprobacter</taxon>
    </lineage>
</organism>
<dbReference type="InterPro" id="IPR000462">
    <property type="entry name" value="CDP-OH_P_trans"/>
</dbReference>
<evidence type="ECO:0000256" key="11">
    <source>
        <dbReference type="ARBA" id="ARBA00023098"/>
    </source>
</evidence>
<comment type="function">
    <text evidence="1">This protein catalyzes the committed step to the synthesis of the acidic phospholipids.</text>
</comment>
<comment type="pathway">
    <text evidence="3">Phospholipid metabolism; phosphatidylglycerol biosynthesis; phosphatidylglycerol from CDP-diacylglycerol: step 1/2.</text>
</comment>
<keyword evidence="12 18" id="KW-0472">Membrane</keyword>
<name>A0A1I5XED8_9FIRM</name>
<evidence type="ECO:0000256" key="12">
    <source>
        <dbReference type="ARBA" id="ARBA00023136"/>
    </source>
</evidence>
<keyword evidence="9 18" id="KW-0812">Transmembrane</keyword>
<accession>A0A1I5XED8</accession>
<evidence type="ECO:0000256" key="16">
    <source>
        <dbReference type="NCBIfam" id="TIGR00560"/>
    </source>
</evidence>
<feature type="transmembrane region" description="Helical" evidence="18">
    <location>
        <begin position="146"/>
        <end position="164"/>
    </location>
</feature>
<reference evidence="19 20" key="1">
    <citation type="submission" date="2016-10" db="EMBL/GenBank/DDBJ databases">
        <authorList>
            <person name="de Groot N.N."/>
        </authorList>
    </citation>
    <scope>NUCLEOTIDE SEQUENCE [LARGE SCALE GENOMIC DNA]</scope>
    <source>
        <strain evidence="19 20">DSM 20678</strain>
    </source>
</reference>
<dbReference type="PANTHER" id="PTHR14269:SF62">
    <property type="entry name" value="CDP-DIACYLGLYCEROL--GLYCEROL-3-PHOSPHATE 3-PHOSPHATIDYLTRANSFERASE 1, CHLOROPLASTIC"/>
    <property type="match status" value="1"/>
</dbReference>
<comment type="catalytic activity">
    <reaction evidence="15">
        <text>a CDP-1,2-diacyl-sn-glycerol + sn-glycerol 3-phosphate = a 1,2-diacyl-sn-glycero-3-phospho-(1'-sn-glycero-3'-phosphate) + CMP + H(+)</text>
        <dbReference type="Rhea" id="RHEA:12593"/>
        <dbReference type="ChEBI" id="CHEBI:15378"/>
        <dbReference type="ChEBI" id="CHEBI:57597"/>
        <dbReference type="ChEBI" id="CHEBI:58332"/>
        <dbReference type="ChEBI" id="CHEBI:60110"/>
        <dbReference type="ChEBI" id="CHEBI:60377"/>
        <dbReference type="EC" id="2.7.8.5"/>
    </reaction>
</comment>
<keyword evidence="10 18" id="KW-1133">Transmembrane helix</keyword>
<evidence type="ECO:0000256" key="1">
    <source>
        <dbReference type="ARBA" id="ARBA00003973"/>
    </source>
</evidence>
<sequence>MNIPNILTVIRFCLIPVFIYVFYNPDIQNNVLWGIVVFIVAGATDLLDGYIARKYGLITKWGKLMDPLADKLMLITVLISLYVKGIIPAPIILIVFVKEFLMIAGAAFLYKNRNIVVEANFFGKAATASFYVAVVATVLKLPYYNILLYIAVVLTLIALVQYGYKAFKRNAVKR</sequence>
<feature type="transmembrane region" description="Helical" evidence="18">
    <location>
        <begin position="7"/>
        <end position="25"/>
    </location>
</feature>
<dbReference type="Pfam" id="PF01066">
    <property type="entry name" value="CDP-OH_P_transf"/>
    <property type="match status" value="1"/>
</dbReference>
<evidence type="ECO:0000313" key="19">
    <source>
        <dbReference type="EMBL" id="SFQ30339.1"/>
    </source>
</evidence>
<evidence type="ECO:0000256" key="6">
    <source>
        <dbReference type="ARBA" id="ARBA00014944"/>
    </source>
</evidence>
<evidence type="ECO:0000256" key="9">
    <source>
        <dbReference type="ARBA" id="ARBA00022692"/>
    </source>
</evidence>
<dbReference type="EC" id="2.7.8.5" evidence="5 16"/>
<dbReference type="GO" id="GO:0016020">
    <property type="term" value="C:membrane"/>
    <property type="evidence" value="ECO:0007669"/>
    <property type="project" value="UniProtKB-SubCell"/>
</dbReference>
<dbReference type="InterPro" id="IPR050324">
    <property type="entry name" value="CDP-alcohol_PTase-I"/>
</dbReference>
<dbReference type="InterPro" id="IPR004570">
    <property type="entry name" value="Phosphatidylglycerol_P_synth"/>
</dbReference>
<evidence type="ECO:0000313" key="20">
    <source>
        <dbReference type="Proteomes" id="UP000198577"/>
    </source>
</evidence>
<dbReference type="PIRSF" id="PIRSF000847">
    <property type="entry name" value="Phos_ph_gly_syn"/>
    <property type="match status" value="1"/>
</dbReference>
<comment type="similarity">
    <text evidence="4 17">Belongs to the CDP-alcohol phosphatidyltransferase class-I family.</text>
</comment>
<evidence type="ECO:0000256" key="4">
    <source>
        <dbReference type="ARBA" id="ARBA00010441"/>
    </source>
</evidence>
<gene>
    <name evidence="19" type="ORF">SAMN05444406_1258</name>
</gene>
<keyword evidence="11" id="KW-0443">Lipid metabolism</keyword>
<evidence type="ECO:0000256" key="13">
    <source>
        <dbReference type="ARBA" id="ARBA00023209"/>
    </source>
</evidence>
<feature type="transmembrane region" description="Helical" evidence="18">
    <location>
        <begin position="64"/>
        <end position="83"/>
    </location>
</feature>
<dbReference type="PANTHER" id="PTHR14269">
    <property type="entry name" value="CDP-DIACYLGLYCEROL--GLYCEROL-3-PHOSPHATE 3-PHOSPHATIDYLTRANSFERASE-RELATED"/>
    <property type="match status" value="1"/>
</dbReference>
<evidence type="ECO:0000256" key="3">
    <source>
        <dbReference type="ARBA" id="ARBA00005042"/>
    </source>
</evidence>
<dbReference type="InterPro" id="IPR048254">
    <property type="entry name" value="CDP_ALCOHOL_P_TRANSF_CS"/>
</dbReference>
<evidence type="ECO:0000256" key="2">
    <source>
        <dbReference type="ARBA" id="ARBA00004141"/>
    </source>
</evidence>
<feature type="transmembrane region" description="Helical" evidence="18">
    <location>
        <begin position="121"/>
        <end position="140"/>
    </location>
</feature>
<protein>
    <recommendedName>
        <fullName evidence="6 16">CDP-diacylglycerol--glycerol-3-phosphate 3-phosphatidyltransferase</fullName>
        <ecNumber evidence="5 16">2.7.8.5</ecNumber>
    </recommendedName>
</protein>
<dbReference type="GO" id="GO:0008444">
    <property type="term" value="F:CDP-diacylglycerol-glycerol-3-phosphate 3-phosphatidyltransferase activity"/>
    <property type="evidence" value="ECO:0007669"/>
    <property type="project" value="UniProtKB-UniRule"/>
</dbReference>
<dbReference type="PROSITE" id="PS00379">
    <property type="entry name" value="CDP_ALCOHOL_P_TRANSF"/>
    <property type="match status" value="1"/>
</dbReference>
<keyword evidence="20" id="KW-1185">Reference proteome</keyword>
<evidence type="ECO:0000256" key="14">
    <source>
        <dbReference type="ARBA" id="ARBA00023264"/>
    </source>
</evidence>
<evidence type="ECO:0000256" key="8">
    <source>
        <dbReference type="ARBA" id="ARBA00022679"/>
    </source>
</evidence>
<evidence type="ECO:0000256" key="18">
    <source>
        <dbReference type="SAM" id="Phobius"/>
    </source>
</evidence>
<feature type="transmembrane region" description="Helical" evidence="18">
    <location>
        <begin position="31"/>
        <end position="52"/>
    </location>
</feature>
<dbReference type="GO" id="GO:0006655">
    <property type="term" value="P:phosphatidylglycerol biosynthetic process"/>
    <property type="evidence" value="ECO:0007669"/>
    <property type="project" value="UniProtKB-UniPathway"/>
</dbReference>
<proteinExistence type="inferred from homology"/>
<dbReference type="UniPathway" id="UPA00084">
    <property type="reaction ID" value="UER00503"/>
</dbReference>
<keyword evidence="13" id="KW-0594">Phospholipid biosynthesis</keyword>
<evidence type="ECO:0000256" key="17">
    <source>
        <dbReference type="RuleBase" id="RU003750"/>
    </source>
</evidence>
<keyword evidence="14" id="KW-1208">Phospholipid metabolism</keyword>
<dbReference type="Proteomes" id="UP000198577">
    <property type="component" value="Unassembled WGS sequence"/>
</dbReference>